<evidence type="ECO:0000259" key="2">
    <source>
        <dbReference type="Pfam" id="PF00722"/>
    </source>
</evidence>
<dbReference type="Gene3D" id="2.60.120.200">
    <property type="match status" value="1"/>
</dbReference>
<feature type="chain" id="PRO_5040420305" description="GH16 domain-containing protein" evidence="1">
    <location>
        <begin position="25"/>
        <end position="240"/>
    </location>
</feature>
<dbReference type="InterPro" id="IPR000757">
    <property type="entry name" value="Beta-glucanase-like"/>
</dbReference>
<evidence type="ECO:0000313" key="3">
    <source>
        <dbReference type="EMBL" id="KAF7557276.1"/>
    </source>
</evidence>
<dbReference type="OrthoDB" id="5047739at2759"/>
<keyword evidence="1" id="KW-0732">Signal</keyword>
<dbReference type="GO" id="GO:0005975">
    <property type="term" value="P:carbohydrate metabolic process"/>
    <property type="evidence" value="ECO:0007669"/>
    <property type="project" value="InterPro"/>
</dbReference>
<dbReference type="EMBL" id="JAANBB010000006">
    <property type="protein sequence ID" value="KAF7557276.1"/>
    <property type="molecule type" value="Genomic_DNA"/>
</dbReference>
<dbReference type="Pfam" id="PF00722">
    <property type="entry name" value="Glyco_hydro_16"/>
    <property type="match status" value="1"/>
</dbReference>
<protein>
    <recommendedName>
        <fullName evidence="2">GH16 domain-containing protein</fullName>
    </recommendedName>
</protein>
<accession>A0A9P5HJL6</accession>
<organism evidence="3 4">
    <name type="scientific">Cylindrodendrum hubeiense</name>
    <dbReference type="NCBI Taxonomy" id="595255"/>
    <lineage>
        <taxon>Eukaryota</taxon>
        <taxon>Fungi</taxon>
        <taxon>Dikarya</taxon>
        <taxon>Ascomycota</taxon>
        <taxon>Pezizomycotina</taxon>
        <taxon>Sordariomycetes</taxon>
        <taxon>Hypocreomycetidae</taxon>
        <taxon>Hypocreales</taxon>
        <taxon>Nectriaceae</taxon>
        <taxon>Cylindrodendrum</taxon>
    </lineage>
</organism>
<dbReference type="InterPro" id="IPR013320">
    <property type="entry name" value="ConA-like_dom_sf"/>
</dbReference>
<dbReference type="GO" id="GO:0004553">
    <property type="term" value="F:hydrolase activity, hydrolyzing O-glycosyl compounds"/>
    <property type="evidence" value="ECO:0007669"/>
    <property type="project" value="InterPro"/>
</dbReference>
<proteinExistence type="predicted"/>
<keyword evidence="4" id="KW-1185">Reference proteome</keyword>
<evidence type="ECO:0000256" key="1">
    <source>
        <dbReference type="SAM" id="SignalP"/>
    </source>
</evidence>
<gene>
    <name evidence="3" type="ORF">G7Z17_g815</name>
</gene>
<feature type="signal peptide" evidence="1">
    <location>
        <begin position="1"/>
        <end position="24"/>
    </location>
</feature>
<evidence type="ECO:0000313" key="4">
    <source>
        <dbReference type="Proteomes" id="UP000722485"/>
    </source>
</evidence>
<name>A0A9P5HJL6_9HYPO</name>
<dbReference type="SUPFAM" id="SSF49899">
    <property type="entry name" value="Concanavalin A-like lectins/glucanases"/>
    <property type="match status" value="1"/>
</dbReference>
<sequence length="240" mass="26988">MFADKSTILHSLAACLLATVNVQARPASEHQHFHTHIARTTLRDDFTTFDTDTWRCEYSCPVIEGEKARFGLKTGIAPDNYGSWSKARYTPTRFTQGNFTVSFSLTERPAQPVWWGIALWDDGPQEDGTQFNEINFGYTTDQSYTNTQLRFESSKHGISQSLKVDTGVDLYDEEYHTATLEYDANHVTFYLDGKKLKEITDKSVIPTDPMDFVLGPRLVSGGDALTTGFTESVAWVEISS</sequence>
<comment type="caution">
    <text evidence="3">The sequence shown here is derived from an EMBL/GenBank/DDBJ whole genome shotgun (WGS) entry which is preliminary data.</text>
</comment>
<dbReference type="Proteomes" id="UP000722485">
    <property type="component" value="Unassembled WGS sequence"/>
</dbReference>
<feature type="domain" description="GH16" evidence="2">
    <location>
        <begin position="132"/>
        <end position="236"/>
    </location>
</feature>
<dbReference type="AlphaFoldDB" id="A0A9P5HJL6"/>
<dbReference type="CDD" id="cd00413">
    <property type="entry name" value="Glyco_hydrolase_16"/>
    <property type="match status" value="1"/>
</dbReference>
<reference evidence="3" key="1">
    <citation type="submission" date="2020-03" db="EMBL/GenBank/DDBJ databases">
        <title>Draft Genome Sequence of Cylindrodendrum hubeiense.</title>
        <authorList>
            <person name="Buettner E."/>
            <person name="Kellner H."/>
        </authorList>
    </citation>
    <scope>NUCLEOTIDE SEQUENCE</scope>
    <source>
        <strain evidence="3">IHI 201604</strain>
    </source>
</reference>